<name>A0AC58URI4_TOBAC</name>
<organism evidence="1 2">
    <name type="scientific">Nicotiana tabacum</name>
    <name type="common">Common tobacco</name>
    <dbReference type="NCBI Taxonomy" id="4097"/>
    <lineage>
        <taxon>Eukaryota</taxon>
        <taxon>Viridiplantae</taxon>
        <taxon>Streptophyta</taxon>
        <taxon>Embryophyta</taxon>
        <taxon>Tracheophyta</taxon>
        <taxon>Spermatophyta</taxon>
        <taxon>Magnoliopsida</taxon>
        <taxon>eudicotyledons</taxon>
        <taxon>Gunneridae</taxon>
        <taxon>Pentapetalae</taxon>
        <taxon>asterids</taxon>
        <taxon>lamiids</taxon>
        <taxon>Solanales</taxon>
        <taxon>Solanaceae</taxon>
        <taxon>Nicotianoideae</taxon>
        <taxon>Nicotianeae</taxon>
        <taxon>Nicotiana</taxon>
    </lineage>
</organism>
<evidence type="ECO:0000313" key="2">
    <source>
        <dbReference type="RefSeq" id="XP_075111784.1"/>
    </source>
</evidence>
<sequence>MANAEVKDSRVTSQVKGVQVTFDAKELGKILDIPSEGYDDYTRRKWSSLDSLPTVFAITRKFCDVTEVNEAKIAHKSDMKPCHKVLFEFVNKCLLPRVIDGSKAHATPYGFILTIILARGKVPLKKWEITTSKDHFGINTLVDCDYEVNAIPNEPGSSKKTPINNKVRALLQESRAKDIEIARLKTRNMTNENQTNGSVAGTGATVTSAAASSSRSTPAHAMAPAEKPGKFFGIDFKRWQMKMLFYLTTLSLQRFIKEDPPVMVENNPDDERLVTRLNSLHCLASRRPVAGVSSIMALASQSQNSVKRYFTKAPKPNLASHTQPIQLENINHLEVPSSNEFDLDSLKFDPGERTQILDFHPNHRDIIRREYLRQCPCQPRLHNFPKTNFSGSMRRFNPKWFDDEYHDWLEYSVSKDASYCLYCYLFKDNNIHQGGGDVFLSIGFKSWHKKKSFDKHGSSSIHNESKKKCQDLRQQRSIQSSFERQSNQLKHEYWIRLTASVNVVRLLITQGLAFRGHDESKSSLSRGNFLQTLSWYAKVCDNIRDYVLEHAPQNDQMTSPIIQKDIVTACKIETTKAIIEELNGDYFALLVDESFDTSRKEQMAIVLRYVDRMGFVMERLIDVVHVQNTCASSLKSAIVNLLDQHSLSLSYVRGQCYDGASNMQGEINGLKMLIKRESRSAHSIHCFAHQLQLTLVAVSKKCLQVGELVVLVSNILNILGSSFKRMDEFRESQKERIQEALDMGELTTGRGLNQEFGLSRACDTRWGSHFKSFNNFILMFGSILDVLELLVLDAHSTDERAKAMGYLRACQTFEFDELYVSSLRSRRKPDDCTVLHHYRVDVFCKIIDWQIQELNERFDEVTTHLLHGIACLNPINSFSSFDIRKIMRMAELYPDDFDEFSMGALENQLASYIIDVRDVDERFSDLHGLCDLSKRLVQTKKHSNYSLVFRLVKLALLLPVATSSVERAFSAMKFIKNDLRSRMNDEFFSGCLVPYVEKIVFDSISNDAIIKTFQDMKPRRVQL</sequence>
<reference evidence="1" key="1">
    <citation type="journal article" date="2014" name="Nat. Commun.">
        <title>The tobacco genome sequence and its comparison with those of tomato and potato.</title>
        <authorList>
            <person name="Sierro N."/>
            <person name="Battey J.N."/>
            <person name="Ouadi S."/>
            <person name="Bakaher N."/>
            <person name="Bovet L."/>
            <person name="Willig A."/>
            <person name="Goepfert S."/>
            <person name="Peitsch M.C."/>
            <person name="Ivanov N.V."/>
        </authorList>
    </citation>
    <scope>NUCLEOTIDE SEQUENCE [LARGE SCALE GENOMIC DNA]</scope>
</reference>
<dbReference type="Proteomes" id="UP000790787">
    <property type="component" value="Chromosome 6"/>
</dbReference>
<gene>
    <name evidence="2" type="primary">LOC142181964</name>
</gene>
<accession>A0AC58URI4</accession>
<keyword evidence="1" id="KW-1185">Reference proteome</keyword>
<evidence type="ECO:0000313" key="1">
    <source>
        <dbReference type="Proteomes" id="UP000790787"/>
    </source>
</evidence>
<protein>
    <submittedName>
        <fullName evidence="2">Uncharacterized protein LOC142181964</fullName>
    </submittedName>
</protein>
<dbReference type="RefSeq" id="XP_075111784.1">
    <property type="nucleotide sequence ID" value="XM_075255683.1"/>
</dbReference>
<reference evidence="2" key="2">
    <citation type="submission" date="2025-08" db="UniProtKB">
        <authorList>
            <consortium name="RefSeq"/>
        </authorList>
    </citation>
    <scope>IDENTIFICATION</scope>
    <source>
        <tissue evidence="2">Leaf</tissue>
    </source>
</reference>
<proteinExistence type="predicted"/>